<dbReference type="NCBIfam" id="NF033103">
    <property type="entry name" value="bla_class_A"/>
    <property type="match status" value="1"/>
</dbReference>
<organism evidence="8 9">
    <name type="scientific">Asticcacaulis aquaticus</name>
    <dbReference type="NCBI Taxonomy" id="2984212"/>
    <lineage>
        <taxon>Bacteria</taxon>
        <taxon>Pseudomonadati</taxon>
        <taxon>Pseudomonadota</taxon>
        <taxon>Alphaproteobacteria</taxon>
        <taxon>Caulobacterales</taxon>
        <taxon>Caulobacteraceae</taxon>
        <taxon>Asticcacaulis</taxon>
    </lineage>
</organism>
<reference evidence="8 9" key="1">
    <citation type="submission" date="2023-01" db="EMBL/GenBank/DDBJ databases">
        <title>Novel species of the genus Asticcacaulis isolated from rivers.</title>
        <authorList>
            <person name="Lu H."/>
        </authorList>
    </citation>
    <scope>NUCLEOTIDE SEQUENCE [LARGE SCALE GENOMIC DNA]</scope>
    <source>
        <strain evidence="8 9">BYS171W</strain>
    </source>
</reference>
<proteinExistence type="inferred from homology"/>
<comment type="catalytic activity">
    <reaction evidence="1 6">
        <text>a beta-lactam + H2O = a substituted beta-amino acid</text>
        <dbReference type="Rhea" id="RHEA:20401"/>
        <dbReference type="ChEBI" id="CHEBI:15377"/>
        <dbReference type="ChEBI" id="CHEBI:35627"/>
        <dbReference type="ChEBI" id="CHEBI:140347"/>
        <dbReference type="EC" id="3.5.2.6"/>
    </reaction>
</comment>
<evidence type="ECO:0000256" key="5">
    <source>
        <dbReference type="ARBA" id="ARBA00023251"/>
    </source>
</evidence>
<sequence>MLTRRGILAGAGALALTGCSEKVNRVIDLGKRLMEIQARHGGRIGVSTLTSSTRMVGDTAADGSLNINSTERFAMCSTFKWVLAAAILKSVDEGKLTVAQEVKYSKADIVDHAPVTTIHLDEGRMTIGDLCAATVAVSDNTAANLLLPLIGGPAGLTAFVQSLGDTVTRLDRTEPELNSNVEGDARDTTTPDAMSGLLRTVFTGNVLTPKSLSMLTDWMKATTTGPNMIPAGLPQGWTLGHKTGRGANGAVNDVAVIWPAGETAPIFLAIYTTGGTLDDKARNAIVADIARLVVDALAFAESLDSESASS</sequence>
<keyword evidence="5 6" id="KW-0046">Antibiotic resistance</keyword>
<dbReference type="Proteomes" id="UP001214854">
    <property type="component" value="Unassembled WGS sequence"/>
</dbReference>
<dbReference type="PRINTS" id="PR00118">
    <property type="entry name" value="BLACTAMASEA"/>
</dbReference>
<dbReference type="RefSeq" id="WP_272746856.1">
    <property type="nucleotide sequence ID" value="NZ_JAQQKX010000002.1"/>
</dbReference>
<evidence type="ECO:0000313" key="8">
    <source>
        <dbReference type="EMBL" id="MDC7682363.1"/>
    </source>
</evidence>
<dbReference type="InterPro" id="IPR045155">
    <property type="entry name" value="Beta-lactam_cat"/>
</dbReference>
<feature type="domain" description="Beta-lactamase class A catalytic" evidence="7">
    <location>
        <begin position="62"/>
        <end position="272"/>
    </location>
</feature>
<evidence type="ECO:0000256" key="6">
    <source>
        <dbReference type="RuleBase" id="RU361140"/>
    </source>
</evidence>
<dbReference type="GO" id="GO:0008800">
    <property type="term" value="F:beta-lactamase activity"/>
    <property type="evidence" value="ECO:0007669"/>
    <property type="project" value="UniProtKB-EC"/>
</dbReference>
<dbReference type="PROSITE" id="PS51257">
    <property type="entry name" value="PROKAR_LIPOPROTEIN"/>
    <property type="match status" value="1"/>
</dbReference>
<keyword evidence="9" id="KW-1185">Reference proteome</keyword>
<dbReference type="PROSITE" id="PS00146">
    <property type="entry name" value="BETA_LACTAMASE_A"/>
    <property type="match status" value="1"/>
</dbReference>
<dbReference type="Gene3D" id="3.40.710.10">
    <property type="entry name" value="DD-peptidase/beta-lactamase superfamily"/>
    <property type="match status" value="1"/>
</dbReference>
<evidence type="ECO:0000256" key="4">
    <source>
        <dbReference type="ARBA" id="ARBA00022801"/>
    </source>
</evidence>
<dbReference type="SUPFAM" id="SSF56601">
    <property type="entry name" value="beta-lactamase/transpeptidase-like"/>
    <property type="match status" value="1"/>
</dbReference>
<evidence type="ECO:0000259" key="7">
    <source>
        <dbReference type="Pfam" id="PF13354"/>
    </source>
</evidence>
<dbReference type="EC" id="3.5.2.6" evidence="3 6"/>
<keyword evidence="4 6" id="KW-0378">Hydrolase</keyword>
<comment type="similarity">
    <text evidence="2 6">Belongs to the class-A beta-lactamase family.</text>
</comment>
<evidence type="ECO:0000313" key="9">
    <source>
        <dbReference type="Proteomes" id="UP001214854"/>
    </source>
</evidence>
<evidence type="ECO:0000256" key="1">
    <source>
        <dbReference type="ARBA" id="ARBA00001526"/>
    </source>
</evidence>
<protein>
    <recommendedName>
        <fullName evidence="3 6">Beta-lactamase</fullName>
        <ecNumber evidence="3 6">3.5.2.6</ecNumber>
    </recommendedName>
</protein>
<name>A0ABT5HQL0_9CAUL</name>
<dbReference type="EMBL" id="JAQQKX010000002">
    <property type="protein sequence ID" value="MDC7682363.1"/>
    <property type="molecule type" value="Genomic_DNA"/>
</dbReference>
<dbReference type="PANTHER" id="PTHR35333">
    <property type="entry name" value="BETA-LACTAMASE"/>
    <property type="match status" value="1"/>
</dbReference>
<dbReference type="PANTHER" id="PTHR35333:SF3">
    <property type="entry name" value="BETA-LACTAMASE-TYPE TRANSPEPTIDASE FOLD CONTAINING PROTEIN"/>
    <property type="match status" value="1"/>
</dbReference>
<gene>
    <name evidence="8" type="primary">bla</name>
    <name evidence="8" type="ORF">PQU92_03695</name>
</gene>
<accession>A0ABT5HQL0</accession>
<dbReference type="InterPro" id="IPR012338">
    <property type="entry name" value="Beta-lactam/transpept-like"/>
</dbReference>
<dbReference type="InterPro" id="IPR000871">
    <property type="entry name" value="Beta-lactam_class-A"/>
</dbReference>
<dbReference type="InterPro" id="IPR023650">
    <property type="entry name" value="Beta-lactam_class-A_AS"/>
</dbReference>
<comment type="caution">
    <text evidence="8">The sequence shown here is derived from an EMBL/GenBank/DDBJ whole genome shotgun (WGS) entry which is preliminary data.</text>
</comment>
<evidence type="ECO:0000256" key="3">
    <source>
        <dbReference type="ARBA" id="ARBA00012865"/>
    </source>
</evidence>
<evidence type="ECO:0000256" key="2">
    <source>
        <dbReference type="ARBA" id="ARBA00009009"/>
    </source>
</evidence>
<dbReference type="Pfam" id="PF13354">
    <property type="entry name" value="Beta-lactamase2"/>
    <property type="match status" value="1"/>
</dbReference>